<gene>
    <name evidence="1" type="ORF">BS47DRAFT_1396464</name>
</gene>
<protein>
    <submittedName>
        <fullName evidence="1">Uncharacterized protein</fullName>
    </submittedName>
</protein>
<keyword evidence="2" id="KW-1185">Reference proteome</keyword>
<dbReference type="OrthoDB" id="2665372at2759"/>
<evidence type="ECO:0000313" key="1">
    <source>
        <dbReference type="EMBL" id="KAF9509945.1"/>
    </source>
</evidence>
<dbReference type="Proteomes" id="UP000886523">
    <property type="component" value="Unassembled WGS sequence"/>
</dbReference>
<name>A0A9P6AQ71_9AGAM</name>
<comment type="caution">
    <text evidence="1">The sequence shown here is derived from an EMBL/GenBank/DDBJ whole genome shotgun (WGS) entry which is preliminary data.</text>
</comment>
<organism evidence="1 2">
    <name type="scientific">Hydnum rufescens UP504</name>
    <dbReference type="NCBI Taxonomy" id="1448309"/>
    <lineage>
        <taxon>Eukaryota</taxon>
        <taxon>Fungi</taxon>
        <taxon>Dikarya</taxon>
        <taxon>Basidiomycota</taxon>
        <taxon>Agaricomycotina</taxon>
        <taxon>Agaricomycetes</taxon>
        <taxon>Cantharellales</taxon>
        <taxon>Hydnaceae</taxon>
        <taxon>Hydnum</taxon>
    </lineage>
</organism>
<accession>A0A9P6AQ71</accession>
<evidence type="ECO:0000313" key="2">
    <source>
        <dbReference type="Proteomes" id="UP000886523"/>
    </source>
</evidence>
<dbReference type="EMBL" id="MU129026">
    <property type="protein sequence ID" value="KAF9509945.1"/>
    <property type="molecule type" value="Genomic_DNA"/>
</dbReference>
<dbReference type="AlphaFoldDB" id="A0A9P6AQ71"/>
<sequence length="142" mass="15462">MSDAASAICSDVVWKLLPQKIQILKDRRSCHARCKHAQAYRWNNDVLPSLLRPFMKVMQERFSKSARSTGAGTCRASGATVLQKSCALGLERALATWSGSGGDGKAALSLRESAWSVPERLGVQVIGARCLFALATRLVWSL</sequence>
<reference evidence="1" key="1">
    <citation type="journal article" date="2020" name="Nat. Commun.">
        <title>Large-scale genome sequencing of mycorrhizal fungi provides insights into the early evolution of symbiotic traits.</title>
        <authorList>
            <person name="Miyauchi S."/>
            <person name="Kiss E."/>
            <person name="Kuo A."/>
            <person name="Drula E."/>
            <person name="Kohler A."/>
            <person name="Sanchez-Garcia M."/>
            <person name="Morin E."/>
            <person name="Andreopoulos B."/>
            <person name="Barry K.W."/>
            <person name="Bonito G."/>
            <person name="Buee M."/>
            <person name="Carver A."/>
            <person name="Chen C."/>
            <person name="Cichocki N."/>
            <person name="Clum A."/>
            <person name="Culley D."/>
            <person name="Crous P.W."/>
            <person name="Fauchery L."/>
            <person name="Girlanda M."/>
            <person name="Hayes R.D."/>
            <person name="Keri Z."/>
            <person name="LaButti K."/>
            <person name="Lipzen A."/>
            <person name="Lombard V."/>
            <person name="Magnuson J."/>
            <person name="Maillard F."/>
            <person name="Murat C."/>
            <person name="Nolan M."/>
            <person name="Ohm R.A."/>
            <person name="Pangilinan J."/>
            <person name="Pereira M.F."/>
            <person name="Perotto S."/>
            <person name="Peter M."/>
            <person name="Pfister S."/>
            <person name="Riley R."/>
            <person name="Sitrit Y."/>
            <person name="Stielow J.B."/>
            <person name="Szollosi G."/>
            <person name="Zifcakova L."/>
            <person name="Stursova M."/>
            <person name="Spatafora J.W."/>
            <person name="Tedersoo L."/>
            <person name="Vaario L.M."/>
            <person name="Yamada A."/>
            <person name="Yan M."/>
            <person name="Wang P."/>
            <person name="Xu J."/>
            <person name="Bruns T."/>
            <person name="Baldrian P."/>
            <person name="Vilgalys R."/>
            <person name="Dunand C."/>
            <person name="Henrissat B."/>
            <person name="Grigoriev I.V."/>
            <person name="Hibbett D."/>
            <person name="Nagy L.G."/>
            <person name="Martin F.M."/>
        </authorList>
    </citation>
    <scope>NUCLEOTIDE SEQUENCE</scope>
    <source>
        <strain evidence="1">UP504</strain>
    </source>
</reference>
<proteinExistence type="predicted"/>